<comment type="similarity">
    <text evidence="2 11">Belongs to the G-protein coupled receptor 1 family.</text>
</comment>
<evidence type="ECO:0000256" key="2">
    <source>
        <dbReference type="ARBA" id="ARBA00010663"/>
    </source>
</evidence>
<evidence type="ECO:0000256" key="4">
    <source>
        <dbReference type="ARBA" id="ARBA00022692"/>
    </source>
</evidence>
<dbReference type="GO" id="GO:0005886">
    <property type="term" value="C:plasma membrane"/>
    <property type="evidence" value="ECO:0007669"/>
    <property type="project" value="UniProtKB-SubCell"/>
</dbReference>
<dbReference type="Pfam" id="PF00001">
    <property type="entry name" value="7tm_1"/>
    <property type="match status" value="1"/>
</dbReference>
<comment type="subcellular location">
    <subcellularLocation>
        <location evidence="1">Cell membrane</location>
        <topology evidence="1">Multi-pass membrane protein</topology>
    </subcellularLocation>
</comment>
<accession>A0A146LVE4</accession>
<evidence type="ECO:0000256" key="11">
    <source>
        <dbReference type="RuleBase" id="RU000688"/>
    </source>
</evidence>
<evidence type="ECO:0000256" key="6">
    <source>
        <dbReference type="ARBA" id="ARBA00023040"/>
    </source>
</evidence>
<dbReference type="GO" id="GO:0004993">
    <property type="term" value="F:G protein-coupled serotonin receptor activity"/>
    <property type="evidence" value="ECO:0007669"/>
    <property type="project" value="UniProtKB-ARBA"/>
</dbReference>
<evidence type="ECO:0000256" key="5">
    <source>
        <dbReference type="ARBA" id="ARBA00022989"/>
    </source>
</evidence>
<dbReference type="GO" id="GO:0071880">
    <property type="term" value="P:adenylate cyclase-activating adrenergic receptor signaling pathway"/>
    <property type="evidence" value="ECO:0007669"/>
    <property type="project" value="TreeGrafter"/>
</dbReference>
<name>A0A146LVE4_LYGHE</name>
<feature type="transmembrane region" description="Helical" evidence="12">
    <location>
        <begin position="12"/>
        <end position="33"/>
    </location>
</feature>
<feature type="transmembrane region" description="Helical" evidence="12">
    <location>
        <begin position="582"/>
        <end position="601"/>
    </location>
</feature>
<evidence type="ECO:0000256" key="12">
    <source>
        <dbReference type="SAM" id="Phobius"/>
    </source>
</evidence>
<dbReference type="PANTHER" id="PTHR24248">
    <property type="entry name" value="ADRENERGIC RECEPTOR-RELATED G-PROTEIN COUPLED RECEPTOR"/>
    <property type="match status" value="1"/>
</dbReference>
<feature type="transmembrane region" description="Helical" evidence="12">
    <location>
        <begin position="45"/>
        <end position="70"/>
    </location>
</feature>
<feature type="transmembrane region" description="Helical" evidence="12">
    <location>
        <begin position="82"/>
        <end position="104"/>
    </location>
</feature>
<dbReference type="PROSITE" id="PS00237">
    <property type="entry name" value="G_PROTEIN_RECEP_F1_1"/>
    <property type="match status" value="1"/>
</dbReference>
<dbReference type="PROSITE" id="PS50262">
    <property type="entry name" value="G_PROTEIN_RECEP_F1_2"/>
    <property type="match status" value="1"/>
</dbReference>
<evidence type="ECO:0000256" key="9">
    <source>
        <dbReference type="ARBA" id="ARBA00023170"/>
    </source>
</evidence>
<gene>
    <name evidence="14" type="primary">HTR2A</name>
    <name evidence="14" type="ORF">g.62987</name>
</gene>
<keyword evidence="8" id="KW-1015">Disulfide bond</keyword>
<keyword evidence="7 12" id="KW-0472">Membrane</keyword>
<keyword evidence="4 11" id="KW-0812">Transmembrane</keyword>
<dbReference type="InterPro" id="IPR017452">
    <property type="entry name" value="GPCR_Rhodpsn_7TM"/>
</dbReference>
<keyword evidence="10 11" id="KW-0807">Transducer</keyword>
<feature type="domain" description="G-protein coupled receptors family 1 profile" evidence="13">
    <location>
        <begin position="25"/>
        <end position="598"/>
    </location>
</feature>
<dbReference type="FunFam" id="1.20.1070.10:FF:000523">
    <property type="entry name" value="5-hydroxytryptamine receptor 2B"/>
    <property type="match status" value="1"/>
</dbReference>
<feature type="transmembrane region" description="Helical" evidence="12">
    <location>
        <begin position="167"/>
        <end position="189"/>
    </location>
</feature>
<evidence type="ECO:0000256" key="1">
    <source>
        <dbReference type="ARBA" id="ARBA00004651"/>
    </source>
</evidence>
<dbReference type="EMBL" id="GDHC01007973">
    <property type="protein sequence ID" value="JAQ10656.1"/>
    <property type="molecule type" value="Transcribed_RNA"/>
</dbReference>
<feature type="transmembrane region" description="Helical" evidence="12">
    <location>
        <begin position="543"/>
        <end position="562"/>
    </location>
</feature>
<keyword evidence="9 11" id="KW-0675">Receptor</keyword>
<keyword evidence="6 11" id="KW-0297">G-protein coupled receptor</keyword>
<evidence type="ECO:0000313" key="14">
    <source>
        <dbReference type="EMBL" id="JAQ10656.1"/>
    </source>
</evidence>
<proteinExistence type="inferred from homology"/>
<evidence type="ECO:0000256" key="3">
    <source>
        <dbReference type="ARBA" id="ARBA00022475"/>
    </source>
</evidence>
<dbReference type="PRINTS" id="PR00237">
    <property type="entry name" value="GPCRRHODOPSN"/>
</dbReference>
<evidence type="ECO:0000256" key="10">
    <source>
        <dbReference type="ARBA" id="ARBA00023224"/>
    </source>
</evidence>
<organism evidence="14">
    <name type="scientific">Lygus hesperus</name>
    <name type="common">Western plant bug</name>
    <dbReference type="NCBI Taxonomy" id="30085"/>
    <lineage>
        <taxon>Eukaryota</taxon>
        <taxon>Metazoa</taxon>
        <taxon>Ecdysozoa</taxon>
        <taxon>Arthropoda</taxon>
        <taxon>Hexapoda</taxon>
        <taxon>Insecta</taxon>
        <taxon>Pterygota</taxon>
        <taxon>Neoptera</taxon>
        <taxon>Paraneoptera</taxon>
        <taxon>Hemiptera</taxon>
        <taxon>Heteroptera</taxon>
        <taxon>Panheteroptera</taxon>
        <taxon>Cimicomorpha</taxon>
        <taxon>Miridae</taxon>
        <taxon>Mirini</taxon>
        <taxon>Lygus</taxon>
    </lineage>
</organism>
<keyword evidence="5 12" id="KW-1133">Transmembrane helix</keyword>
<reference evidence="14" key="1">
    <citation type="journal article" date="2016" name="Gigascience">
        <title>De novo construction of an expanded transcriptome assembly for the western tarnished plant bug, Lygus hesperus.</title>
        <authorList>
            <person name="Tassone E.E."/>
            <person name="Geib S.M."/>
            <person name="Hall B."/>
            <person name="Fabrick J.A."/>
            <person name="Brent C.S."/>
            <person name="Hull J.J."/>
        </authorList>
    </citation>
    <scope>NUCLEOTIDE SEQUENCE</scope>
</reference>
<evidence type="ECO:0000256" key="7">
    <source>
        <dbReference type="ARBA" id="ARBA00023136"/>
    </source>
</evidence>
<protein>
    <submittedName>
        <fullName evidence="14">5-hydroxytryptamine receptor 2A</fullName>
    </submittedName>
</protein>
<dbReference type="PANTHER" id="PTHR24248:SF199">
    <property type="entry name" value="IP13425P-RELATED"/>
    <property type="match status" value="1"/>
</dbReference>
<dbReference type="AlphaFoldDB" id="A0A146LVE4"/>
<dbReference type="Gene3D" id="1.20.1070.10">
    <property type="entry name" value="Rhodopsin 7-helix transmembrane proteins"/>
    <property type="match status" value="2"/>
</dbReference>
<evidence type="ECO:0000259" key="13">
    <source>
        <dbReference type="PROSITE" id="PS50262"/>
    </source>
</evidence>
<dbReference type="SUPFAM" id="SSF81321">
    <property type="entry name" value="Family A G protein-coupled receptor-like"/>
    <property type="match status" value="1"/>
</dbReference>
<dbReference type="GO" id="GO:0043410">
    <property type="term" value="P:positive regulation of MAPK cascade"/>
    <property type="evidence" value="ECO:0007669"/>
    <property type="project" value="TreeGrafter"/>
</dbReference>
<feature type="transmembrane region" description="Helical" evidence="12">
    <location>
        <begin position="125"/>
        <end position="147"/>
    </location>
</feature>
<sequence>MCGGACPKNWWALAASALVLATAAGNILVCLAITWERRLQNVTNYFLMSLAITDLMVAVLVMPIGILTLVRGFFPLPPVYCLAWICLDVLFCTASIMHLCTISVDRYLSLRYPMKFGRNKTRRRVTLKIVFVWILSIAMSLPLSLMYSQDYNSLVVGGICQIPDPLYKLIGSIVCFYIPLGVMLLTYALTVRLLERQQKNLGGQRDGWAAGWLAPPTPGLERRSTWRRILGKPGAPGRSHHSSAGSTDTELTTLDTHELWIPESEPKPYQTSALQKFGEEMLKLSRGLEPMTQPSAPPTPAFTLRESKITEEAAIKPKARRRASTMDFIKKEDKEGIKRATSCHDRILQWSSSSDDEQSIKITTVQTTQEYERDQKSNQCVRATNNQIEAEVPLLPPPCTCPYFGDPKKAVKSNEVVIITSDDKPGFVRREETTVTWDSPHRKFRRGSSFSSGSVRTALTSVECSPAPRKGVLRRSATLRAGRQDFKAMEDAAQGVLLRYGSSQTMGRNLLVKSPHSRNSSVLSRTSSRHGRIIRLEQKATKVLGVVFFTFVILWAPFFVLNLVPSVCADCERQIDKWVFDFATWLGYASSMVNPIFYTIFNKMFRQAFKKVLLCRYRNTTWTPSK</sequence>
<keyword evidence="3" id="KW-1003">Cell membrane</keyword>
<dbReference type="InterPro" id="IPR000276">
    <property type="entry name" value="GPCR_Rhodpsn"/>
</dbReference>
<evidence type="ECO:0000256" key="8">
    <source>
        <dbReference type="ARBA" id="ARBA00023157"/>
    </source>
</evidence>